<evidence type="ECO:0000313" key="2">
    <source>
        <dbReference type="EMBL" id="AKV40738.1"/>
    </source>
</evidence>
<protein>
    <submittedName>
        <fullName evidence="1">Protein TE14</fullName>
    </submittedName>
</protein>
<reference evidence="1 4" key="1">
    <citation type="journal article" date="2015" name="J. Virol.">
        <title>The Genome of a Tortoise Herpesvirus (Testudinid Herpesvirus 3) Has a Novel Structure and Contains a Large Region That Is Not Required for Replication In Vitro or Virulence In Vivo.</title>
        <authorList>
            <person name="Gandar F."/>
            <person name="Wilkie G.S."/>
            <person name="Gatherer D."/>
            <person name="Kerr K."/>
            <person name="Marlier D."/>
            <person name="Diez M."/>
            <person name="Marschang R.E."/>
            <person name="Mast J."/>
            <person name="Dewals B.G."/>
            <person name="Davison A.J."/>
            <person name="Vanderplasschen A.F."/>
        </authorList>
    </citation>
    <scope>NUCLEOTIDE SEQUENCE [LARGE SCALE GENOMIC DNA]</scope>
    <source>
        <strain evidence="1 4">1976</strain>
    </source>
</reference>
<proteinExistence type="predicted"/>
<gene>
    <name evidence="2" type="primary">ORF91</name>
    <name evidence="1" type="synonym">TE14</name>
</gene>
<organism evidence="2 3">
    <name type="scientific">Testudinid alphaherpesvirus 3</name>
    <dbReference type="NCBI Taxonomy" id="2560801"/>
    <lineage>
        <taxon>Viruses</taxon>
        <taxon>Duplodnaviria</taxon>
        <taxon>Heunggongvirae</taxon>
        <taxon>Peploviricota</taxon>
        <taxon>Herviviricetes</taxon>
        <taxon>Herpesvirales</taxon>
        <taxon>Orthoherpesviridae</taxon>
        <taxon>Alphaherpesvirinae</taxon>
        <taxon>Scutavirus</taxon>
        <taxon>Scutavirus testudinidalpha3</taxon>
    </lineage>
</organism>
<sequence>MAPCVLYESLLPENCDVETVKIWAYNLAVLWSYRGPLGLGCYIQLERRPDGRLVFRVLLHSSFIPPGSEAALVKSVHREFIEDTEVFLPFELEPTCSIHPTRLIPDRFFSVPTAETSHEAGRIWATEQNMAIWWQRVGGGHISIFEVIYHPERRYDVIVPSE</sequence>
<evidence type="ECO:0000313" key="1">
    <source>
        <dbReference type="EMBL" id="AIU39325.1"/>
    </source>
</evidence>
<dbReference type="EMBL" id="KM924292">
    <property type="protein sequence ID" value="AIU39325.1"/>
    <property type="molecule type" value="Genomic_DNA"/>
</dbReference>
<dbReference type="EMBL" id="KT008627">
    <property type="protein sequence ID" value="AKV40738.1"/>
    <property type="molecule type" value="Genomic_DNA"/>
</dbReference>
<dbReference type="Proteomes" id="UP000208106">
    <property type="component" value="Segment"/>
</dbReference>
<dbReference type="KEGG" id="vg:26122587"/>
<reference evidence="2 3" key="2">
    <citation type="journal article" date="2015" name="PLoS ONE">
        <title>A Genomic Approach to Unravel Host-Pathogen Interaction in Chelonians: The Example of Testudinid Herpesvirus 3.</title>
        <authorList>
            <person name="Origgi F.C."/>
            <person name="Tecilla M."/>
            <person name="Pilo P."/>
            <person name="Aloisio F."/>
            <person name="Otten P."/>
            <person name="Aguilar-Bultet L."/>
            <person name="Sattler U."/>
            <person name="Roccabianca P."/>
            <person name="Romero C.H."/>
            <person name="Bloom D.C."/>
            <person name="Jacobson E.R."/>
        </authorList>
    </citation>
    <scope>NUCLEOTIDE SEQUENCE [LARGE SCALE GENOMIC DNA]</scope>
    <source>
        <strain evidence="2">US1976/98</strain>
    </source>
</reference>
<evidence type="ECO:0000313" key="3">
    <source>
        <dbReference type="Proteomes" id="UP000100290"/>
    </source>
</evidence>
<name>A0A0K1R1G4_9ALPH</name>
<keyword evidence="4" id="KW-1185">Reference proteome</keyword>
<dbReference type="Proteomes" id="UP000100290">
    <property type="component" value="Segment"/>
</dbReference>
<accession>A0A0K1R1G4</accession>
<evidence type="ECO:0000313" key="4">
    <source>
        <dbReference type="Proteomes" id="UP000208106"/>
    </source>
</evidence>